<protein>
    <submittedName>
        <fullName evidence="8">Type IV secretory system Conjugative DNA transfer family protein</fullName>
    </submittedName>
</protein>
<dbReference type="Proteomes" id="UP000031366">
    <property type="component" value="Unassembled WGS sequence"/>
</dbReference>
<dbReference type="InterPro" id="IPR051539">
    <property type="entry name" value="T4SS-coupling_protein"/>
</dbReference>
<keyword evidence="5 7" id="KW-1133">Transmembrane helix</keyword>
<evidence type="ECO:0000256" key="1">
    <source>
        <dbReference type="ARBA" id="ARBA00004651"/>
    </source>
</evidence>
<dbReference type="AlphaFoldDB" id="A0A0C1TW63"/>
<dbReference type="OrthoDB" id="9766496at2"/>
<comment type="subcellular location">
    <subcellularLocation>
        <location evidence="1">Cell membrane</location>
        <topology evidence="1">Multi-pass membrane protein</topology>
    </subcellularLocation>
</comment>
<dbReference type="RefSeq" id="WP_052268236.1">
    <property type="nucleotide sequence ID" value="NZ_AYSO01000020.1"/>
</dbReference>
<dbReference type="PANTHER" id="PTHR37937">
    <property type="entry name" value="CONJUGATIVE TRANSFER: DNA TRANSPORT"/>
    <property type="match status" value="1"/>
</dbReference>
<sequence length="742" mass="84849">MNEKILKVSGYVLLTITVLIADIWLITPLVEAYNILNNAEVMMGGMKADLSIVGDMFVNPLISLKKLGQGSNITKWFFISLVIDTFFIALLYITTNKNSKQVTNNGKTINYSRTNGTYGTAQWMSSEELNSKDMRKLLDTKSNKGILYGRLDENPKVLVTLPPTSYYNRNVAVFGSSGSKKSRAYVRPTAMNLTKLEESMIFTDPKGELFQSLAPFLESEGYDVKCFNLVNMPYSDRWNPLSEVKDDLSAQTFAQVIIDNTSDGNSAEKTDFWTRTETNLLKALALYVVLEIPEEEANMATLYSLVSSRDVKRTEEIFKRLPDDHPALPPYNIYKQATDAVRTGAVIGLGTRLQVFQSKLVQKLTEVSDINLTMPGIKKCAYFCIISDMESTFDFLSGLFFSFLFIKLIKFADSRGGKCKKQVNFILDEFPNIAKIPDFEKKMSTIRSRGISASVIFQNISQFQNRYDKGKWSEILDACDTQLFLGCNEIVTAEYISTILGTATIEDFSVSKQQGLEGLFDFGRKTDKLGKRNLLNPDEVKRFDNNKAILILKGKDPLILRKFDYEEHRLAKKLKEKLVREYKKEWAEEFRTLEEKVLIEEFRKYGLEEDLINLNIRDIENPDVEAKVIEAQQNAIHRTLNIKGDLNKNNIVTKDESVVEENEGVELFSDTDKTKEIKEDNSKIIDFKDDIETTNSDDESYKELRYEKMEFNEVTIDEPQKQYNITEVEDISNIYDSDDDFF</sequence>
<gene>
    <name evidence="8" type="ORF">U732_78</name>
</gene>
<evidence type="ECO:0000256" key="3">
    <source>
        <dbReference type="ARBA" id="ARBA00022475"/>
    </source>
</evidence>
<keyword evidence="9" id="KW-1185">Reference proteome</keyword>
<dbReference type="EMBL" id="AYSO01000020">
    <property type="protein sequence ID" value="KIE44954.1"/>
    <property type="molecule type" value="Genomic_DNA"/>
</dbReference>
<accession>A0A0C1TW63</accession>
<comment type="similarity">
    <text evidence="2">Belongs to the VirD4/TraG family.</text>
</comment>
<reference evidence="8 9" key="1">
    <citation type="journal article" date="2015" name="Infect. Genet. Evol.">
        <title>Genomic sequences of six botulinum neurotoxin-producing strains representing three clostridial species illustrate the mobility and diversity of botulinum neurotoxin genes.</title>
        <authorList>
            <person name="Smith T.J."/>
            <person name="Hill K.K."/>
            <person name="Xie G."/>
            <person name="Foley B.T."/>
            <person name="Williamson C.H."/>
            <person name="Foster J.T."/>
            <person name="Johnson S.L."/>
            <person name="Chertkov O."/>
            <person name="Teshima H."/>
            <person name="Gibbons H.S."/>
            <person name="Johnsky L.A."/>
            <person name="Karavis M.A."/>
            <person name="Smith L.A."/>
        </authorList>
    </citation>
    <scope>NUCLEOTIDE SEQUENCE [LARGE SCALE GENOMIC DNA]</scope>
    <source>
        <strain evidence="8 9">CDC 2741</strain>
    </source>
</reference>
<dbReference type="CDD" id="cd01127">
    <property type="entry name" value="TrwB_TraG_TraD_VirD4"/>
    <property type="match status" value="1"/>
</dbReference>
<dbReference type="NCBIfam" id="NF045973">
    <property type="entry name" value="conju_CD1115"/>
    <property type="match status" value="1"/>
</dbReference>
<proteinExistence type="inferred from homology"/>
<name>A0A0C1TW63_9CLOT</name>
<evidence type="ECO:0000256" key="7">
    <source>
        <dbReference type="SAM" id="Phobius"/>
    </source>
</evidence>
<dbReference type="InterPro" id="IPR027417">
    <property type="entry name" value="P-loop_NTPase"/>
</dbReference>
<feature type="transmembrane region" description="Helical" evidence="7">
    <location>
        <begin position="12"/>
        <end position="36"/>
    </location>
</feature>
<dbReference type="SUPFAM" id="SSF52540">
    <property type="entry name" value="P-loop containing nucleoside triphosphate hydrolases"/>
    <property type="match status" value="1"/>
</dbReference>
<evidence type="ECO:0000313" key="8">
    <source>
        <dbReference type="EMBL" id="KIE44954.1"/>
    </source>
</evidence>
<keyword evidence="3" id="KW-1003">Cell membrane</keyword>
<dbReference type="Pfam" id="PF02534">
    <property type="entry name" value="T4SS-DNA_transf"/>
    <property type="match status" value="1"/>
</dbReference>
<keyword evidence="6 7" id="KW-0472">Membrane</keyword>
<evidence type="ECO:0000256" key="4">
    <source>
        <dbReference type="ARBA" id="ARBA00022692"/>
    </source>
</evidence>
<feature type="transmembrane region" description="Helical" evidence="7">
    <location>
        <begin position="76"/>
        <end position="94"/>
    </location>
</feature>
<organism evidence="8 9">
    <name type="scientific">Clostridium argentinense CDC 2741</name>
    <dbReference type="NCBI Taxonomy" id="1418104"/>
    <lineage>
        <taxon>Bacteria</taxon>
        <taxon>Bacillati</taxon>
        <taxon>Bacillota</taxon>
        <taxon>Clostridia</taxon>
        <taxon>Eubacteriales</taxon>
        <taxon>Clostridiaceae</taxon>
        <taxon>Clostridium</taxon>
    </lineage>
</organism>
<dbReference type="PANTHER" id="PTHR37937:SF1">
    <property type="entry name" value="CONJUGATIVE TRANSFER: DNA TRANSPORT"/>
    <property type="match status" value="1"/>
</dbReference>
<evidence type="ECO:0000313" key="9">
    <source>
        <dbReference type="Proteomes" id="UP000031366"/>
    </source>
</evidence>
<evidence type="ECO:0000256" key="5">
    <source>
        <dbReference type="ARBA" id="ARBA00022989"/>
    </source>
</evidence>
<feature type="transmembrane region" description="Helical" evidence="7">
    <location>
        <begin position="48"/>
        <end position="64"/>
    </location>
</feature>
<evidence type="ECO:0000256" key="2">
    <source>
        <dbReference type="ARBA" id="ARBA00008806"/>
    </source>
</evidence>
<keyword evidence="4 7" id="KW-0812">Transmembrane</keyword>
<dbReference type="GO" id="GO:0005886">
    <property type="term" value="C:plasma membrane"/>
    <property type="evidence" value="ECO:0007669"/>
    <property type="project" value="UniProtKB-SubCell"/>
</dbReference>
<comment type="caution">
    <text evidence="8">The sequence shown here is derived from an EMBL/GenBank/DDBJ whole genome shotgun (WGS) entry which is preliminary data.</text>
</comment>
<evidence type="ECO:0000256" key="6">
    <source>
        <dbReference type="ARBA" id="ARBA00023136"/>
    </source>
</evidence>
<dbReference type="InterPro" id="IPR003688">
    <property type="entry name" value="TraG/VirD4"/>
</dbReference>
<dbReference type="Gene3D" id="3.40.50.300">
    <property type="entry name" value="P-loop containing nucleotide triphosphate hydrolases"/>
    <property type="match status" value="2"/>
</dbReference>